<dbReference type="OrthoDB" id="92272at2"/>
<proteinExistence type="predicted"/>
<dbReference type="RefSeq" id="WP_110937303.1">
    <property type="nucleotide sequence ID" value="NZ_KZ614146.1"/>
</dbReference>
<reference evidence="1 2" key="1">
    <citation type="submission" date="2017-10" db="EMBL/GenBank/DDBJ databases">
        <title>Bacillus sp. nov., a halophilic bacterium isolated from a Keqin Lake.</title>
        <authorList>
            <person name="Wang H."/>
        </authorList>
    </citation>
    <scope>NUCLEOTIDE SEQUENCE [LARGE SCALE GENOMIC DNA]</scope>
    <source>
        <strain evidence="1 2">KCTC 13187</strain>
    </source>
</reference>
<organism evidence="1 2">
    <name type="scientific">Salipaludibacillus neizhouensis</name>
    <dbReference type="NCBI Taxonomy" id="885475"/>
    <lineage>
        <taxon>Bacteria</taxon>
        <taxon>Bacillati</taxon>
        <taxon>Bacillota</taxon>
        <taxon>Bacilli</taxon>
        <taxon>Bacillales</taxon>
        <taxon>Bacillaceae</taxon>
    </lineage>
</organism>
<sequence>MDLKITGSPKEAVLEDIETYLKTLWENDEIDFTEEYSESKEEASSFRYWLYRLQEASGLSTF</sequence>
<dbReference type="Proteomes" id="UP000281498">
    <property type="component" value="Unassembled WGS sequence"/>
</dbReference>
<dbReference type="EMBL" id="PDOE01000004">
    <property type="protein sequence ID" value="RKL67210.1"/>
    <property type="molecule type" value="Genomic_DNA"/>
</dbReference>
<accession>A0A3A9K8R3</accession>
<name>A0A3A9K8R3_9BACI</name>
<keyword evidence="2" id="KW-1185">Reference proteome</keyword>
<gene>
    <name evidence="1" type="ORF">CR203_11925</name>
</gene>
<protein>
    <submittedName>
        <fullName evidence="1">Uncharacterized protein</fullName>
    </submittedName>
</protein>
<evidence type="ECO:0000313" key="2">
    <source>
        <dbReference type="Proteomes" id="UP000281498"/>
    </source>
</evidence>
<dbReference type="AlphaFoldDB" id="A0A3A9K8R3"/>
<comment type="caution">
    <text evidence="1">The sequence shown here is derived from an EMBL/GenBank/DDBJ whole genome shotgun (WGS) entry which is preliminary data.</text>
</comment>
<evidence type="ECO:0000313" key="1">
    <source>
        <dbReference type="EMBL" id="RKL67210.1"/>
    </source>
</evidence>